<comment type="caution">
    <text evidence="1">The sequence shown here is derived from an EMBL/GenBank/DDBJ whole genome shotgun (WGS) entry which is preliminary data.</text>
</comment>
<reference evidence="1 2" key="1">
    <citation type="submission" date="2012-07" db="EMBL/GenBank/DDBJ databases">
        <authorList>
            <person name="Moroni P."/>
            <person name="Richards V.P."/>
            <person name="Durkin S.A.S."/>
            <person name="Kim M."/>
            <person name="Pavinski Bitar P.D."/>
            <person name="Stanhope M.J."/>
            <person name="Town C.D."/>
            <person name="Zadoks R.N."/>
            <person name="Venter J.C."/>
        </authorList>
    </citation>
    <scope>NUCLEOTIDE SEQUENCE [LARGE SCALE GENOMIC DNA]</scope>
    <source>
        <strain evidence="1 2">MRI Z1-216</strain>
    </source>
</reference>
<proteinExistence type="predicted"/>
<dbReference type="EMBL" id="ALSF01000053">
    <property type="protein sequence ID" value="EPU39927.1"/>
    <property type="molecule type" value="Genomic_DNA"/>
</dbReference>
<name>A0AAD2WWJ9_STRAG</name>
<sequence length="53" mass="6394">MRDKFKISDIKEADITFTKSGKNNFDYTLRIKTRDTIWVRPIVLENKRRSYGK</sequence>
<evidence type="ECO:0000313" key="2">
    <source>
        <dbReference type="Proteomes" id="UP000015176"/>
    </source>
</evidence>
<protein>
    <submittedName>
        <fullName evidence="1">Uncharacterized protein</fullName>
    </submittedName>
</protein>
<accession>A0AAD2WWJ9</accession>
<dbReference type="Proteomes" id="UP000015176">
    <property type="component" value="Unassembled WGS sequence"/>
</dbReference>
<dbReference type="AlphaFoldDB" id="A0AAD2WWJ9"/>
<organism evidence="1 2">
    <name type="scientific">Streptococcus agalactiae MRI Z1-216</name>
    <dbReference type="NCBI Taxonomy" id="1154879"/>
    <lineage>
        <taxon>Bacteria</taxon>
        <taxon>Bacillati</taxon>
        <taxon>Bacillota</taxon>
        <taxon>Bacilli</taxon>
        <taxon>Lactobacillales</taxon>
        <taxon>Streptococcaceae</taxon>
        <taxon>Streptococcus</taxon>
    </lineage>
</organism>
<gene>
    <name evidence="1" type="ORF">SAG0164_07310</name>
</gene>
<evidence type="ECO:0000313" key="1">
    <source>
        <dbReference type="EMBL" id="EPU39927.1"/>
    </source>
</evidence>